<feature type="transmembrane region" description="Helical" evidence="1">
    <location>
        <begin position="12"/>
        <end position="32"/>
    </location>
</feature>
<keyword evidence="1" id="KW-1133">Transmembrane helix</keyword>
<organism evidence="2">
    <name type="scientific">Arundo donax</name>
    <name type="common">Giant reed</name>
    <name type="synonym">Donax arundinaceus</name>
    <dbReference type="NCBI Taxonomy" id="35708"/>
    <lineage>
        <taxon>Eukaryota</taxon>
        <taxon>Viridiplantae</taxon>
        <taxon>Streptophyta</taxon>
        <taxon>Embryophyta</taxon>
        <taxon>Tracheophyta</taxon>
        <taxon>Spermatophyta</taxon>
        <taxon>Magnoliopsida</taxon>
        <taxon>Liliopsida</taxon>
        <taxon>Poales</taxon>
        <taxon>Poaceae</taxon>
        <taxon>PACMAD clade</taxon>
        <taxon>Arundinoideae</taxon>
        <taxon>Arundineae</taxon>
        <taxon>Arundo</taxon>
    </lineage>
</organism>
<sequence>MVQDSTQLGSATTVRLFFLITCCILLSSSLDVNETSRFLLIMLFQNF</sequence>
<accession>A0A0A8YA39</accession>
<evidence type="ECO:0000256" key="1">
    <source>
        <dbReference type="SAM" id="Phobius"/>
    </source>
</evidence>
<protein>
    <submittedName>
        <fullName evidence="2">Uncharacterized protein</fullName>
    </submittedName>
</protein>
<reference evidence="2" key="1">
    <citation type="submission" date="2014-09" db="EMBL/GenBank/DDBJ databases">
        <authorList>
            <person name="Magalhaes I.L.F."/>
            <person name="Oliveira U."/>
            <person name="Santos F.R."/>
            <person name="Vidigal T.H.D.A."/>
            <person name="Brescovit A.D."/>
            <person name="Santos A.J."/>
        </authorList>
    </citation>
    <scope>NUCLEOTIDE SEQUENCE</scope>
    <source>
        <tissue evidence="2">Shoot tissue taken approximately 20 cm above the soil surface</tissue>
    </source>
</reference>
<evidence type="ECO:0000313" key="2">
    <source>
        <dbReference type="EMBL" id="JAD20237.1"/>
    </source>
</evidence>
<keyword evidence="1" id="KW-0812">Transmembrane</keyword>
<dbReference type="AlphaFoldDB" id="A0A0A8YA39"/>
<keyword evidence="1" id="KW-0472">Membrane</keyword>
<reference evidence="2" key="2">
    <citation type="journal article" date="2015" name="Data Brief">
        <title>Shoot transcriptome of the giant reed, Arundo donax.</title>
        <authorList>
            <person name="Barrero R.A."/>
            <person name="Guerrero F.D."/>
            <person name="Moolhuijzen P."/>
            <person name="Goolsby J.A."/>
            <person name="Tidwell J."/>
            <person name="Bellgard S.E."/>
            <person name="Bellgard M.I."/>
        </authorList>
    </citation>
    <scope>NUCLEOTIDE SEQUENCE</scope>
    <source>
        <tissue evidence="2">Shoot tissue taken approximately 20 cm above the soil surface</tissue>
    </source>
</reference>
<dbReference type="EMBL" id="GBRH01277658">
    <property type="protein sequence ID" value="JAD20237.1"/>
    <property type="molecule type" value="Transcribed_RNA"/>
</dbReference>
<name>A0A0A8YA39_ARUDO</name>
<proteinExistence type="predicted"/>